<gene>
    <name evidence="1" type="ORF">DVH24_020492</name>
</gene>
<dbReference type="AlphaFoldDB" id="A0A498J6S2"/>
<accession>A0A498J6S2</accession>
<protein>
    <submittedName>
        <fullName evidence="1">Uncharacterized protein</fullName>
    </submittedName>
</protein>
<sequence length="66" mass="7596">MDWFHKAKLIENGKCLFLYNAILDALIRADRLSLAKEIHDHLVKEASGEAGCFYLYDNDQRVLQNG</sequence>
<proteinExistence type="predicted"/>
<reference evidence="1 2" key="1">
    <citation type="submission" date="2018-10" db="EMBL/GenBank/DDBJ databases">
        <title>A high-quality apple genome assembly.</title>
        <authorList>
            <person name="Hu J."/>
        </authorList>
    </citation>
    <scope>NUCLEOTIDE SEQUENCE [LARGE SCALE GENOMIC DNA]</scope>
    <source>
        <strain evidence="2">cv. HFTH1</strain>
        <tissue evidence="1">Young leaf</tissue>
    </source>
</reference>
<dbReference type="Proteomes" id="UP000290289">
    <property type="component" value="Chromosome 8"/>
</dbReference>
<evidence type="ECO:0000313" key="1">
    <source>
        <dbReference type="EMBL" id="RXH91469.1"/>
    </source>
</evidence>
<comment type="caution">
    <text evidence="1">The sequence shown here is derived from an EMBL/GenBank/DDBJ whole genome shotgun (WGS) entry which is preliminary data.</text>
</comment>
<name>A0A498J6S2_MALDO</name>
<dbReference type="EMBL" id="RDQH01000334">
    <property type="protein sequence ID" value="RXH91469.1"/>
    <property type="molecule type" value="Genomic_DNA"/>
</dbReference>
<keyword evidence="2" id="KW-1185">Reference proteome</keyword>
<evidence type="ECO:0000313" key="2">
    <source>
        <dbReference type="Proteomes" id="UP000290289"/>
    </source>
</evidence>
<organism evidence="1 2">
    <name type="scientific">Malus domestica</name>
    <name type="common">Apple</name>
    <name type="synonym">Pyrus malus</name>
    <dbReference type="NCBI Taxonomy" id="3750"/>
    <lineage>
        <taxon>Eukaryota</taxon>
        <taxon>Viridiplantae</taxon>
        <taxon>Streptophyta</taxon>
        <taxon>Embryophyta</taxon>
        <taxon>Tracheophyta</taxon>
        <taxon>Spermatophyta</taxon>
        <taxon>Magnoliopsida</taxon>
        <taxon>eudicotyledons</taxon>
        <taxon>Gunneridae</taxon>
        <taxon>Pentapetalae</taxon>
        <taxon>rosids</taxon>
        <taxon>fabids</taxon>
        <taxon>Rosales</taxon>
        <taxon>Rosaceae</taxon>
        <taxon>Amygdaloideae</taxon>
        <taxon>Maleae</taxon>
        <taxon>Malus</taxon>
    </lineage>
</organism>